<gene>
    <name evidence="2" type="ORF">PAC_18959</name>
</gene>
<dbReference type="Pfam" id="PF06985">
    <property type="entry name" value="HET"/>
    <property type="match status" value="1"/>
</dbReference>
<evidence type="ECO:0000313" key="3">
    <source>
        <dbReference type="Proteomes" id="UP000184330"/>
    </source>
</evidence>
<dbReference type="EMBL" id="FJOG01000064">
    <property type="protein sequence ID" value="CZR69058.1"/>
    <property type="molecule type" value="Genomic_DNA"/>
</dbReference>
<dbReference type="AlphaFoldDB" id="A0A1L7XVM1"/>
<dbReference type="OrthoDB" id="2958217at2759"/>
<dbReference type="Proteomes" id="UP000184330">
    <property type="component" value="Unassembled WGS sequence"/>
</dbReference>
<name>A0A1L7XVM1_9HELO</name>
<dbReference type="PANTHER" id="PTHR33112">
    <property type="entry name" value="DOMAIN PROTEIN, PUTATIVE-RELATED"/>
    <property type="match status" value="1"/>
</dbReference>
<evidence type="ECO:0000313" key="2">
    <source>
        <dbReference type="EMBL" id="CZR69058.1"/>
    </source>
</evidence>
<proteinExistence type="predicted"/>
<keyword evidence="3" id="KW-1185">Reference proteome</keyword>
<reference evidence="2 3" key="1">
    <citation type="submission" date="2016-03" db="EMBL/GenBank/DDBJ databases">
        <authorList>
            <person name="Ploux O."/>
        </authorList>
    </citation>
    <scope>NUCLEOTIDE SEQUENCE [LARGE SCALE GENOMIC DNA]</scope>
    <source>
        <strain evidence="2 3">UAMH 11012</strain>
    </source>
</reference>
<feature type="domain" description="Heterokaryon incompatibility" evidence="1">
    <location>
        <begin position="216"/>
        <end position="363"/>
    </location>
</feature>
<organism evidence="2 3">
    <name type="scientific">Phialocephala subalpina</name>
    <dbReference type="NCBI Taxonomy" id="576137"/>
    <lineage>
        <taxon>Eukaryota</taxon>
        <taxon>Fungi</taxon>
        <taxon>Dikarya</taxon>
        <taxon>Ascomycota</taxon>
        <taxon>Pezizomycotina</taxon>
        <taxon>Leotiomycetes</taxon>
        <taxon>Helotiales</taxon>
        <taxon>Mollisiaceae</taxon>
        <taxon>Phialocephala</taxon>
        <taxon>Phialocephala fortinii species complex</taxon>
    </lineage>
</organism>
<dbReference type="PANTHER" id="PTHR33112:SF12">
    <property type="entry name" value="HETEROKARYON INCOMPATIBILITY DOMAIN-CONTAINING PROTEIN"/>
    <property type="match status" value="1"/>
</dbReference>
<protein>
    <recommendedName>
        <fullName evidence="1">Heterokaryon incompatibility domain-containing protein</fullName>
    </recommendedName>
</protein>
<accession>A0A1L7XVM1</accession>
<evidence type="ECO:0000259" key="1">
    <source>
        <dbReference type="Pfam" id="PF06985"/>
    </source>
</evidence>
<dbReference type="InterPro" id="IPR010730">
    <property type="entry name" value="HET"/>
</dbReference>
<dbReference type="STRING" id="576137.A0A1L7XVM1"/>
<sequence length="724" mass="83225">MSLARYSDKENIFPNRPHWDEQGIWAQARNRPAICWCPKNAPPTTNLCETCQKIRIRHLILCEAEGRMVDLGKLNDIVNRPECDLCSLVTLAARQTWRGLWDEESRSSVTCYFNALDPGRQQVKGYALQVTETGSNWQWLDFDLVFKGHDSDSMPVGKVFEISPKVDIEFLKASIRACEDMHERCMLDTKLATPDRMSIIDLHTMSIRRAPEACRYLALSYVWGKITEQWLTLKRETVKLLSHKNALVQACLPQTVRDAMQLCLDLGERYLWVDSLCITQDDPITQKQQIDIMDSIYASATLTIVAAAGDHADSGLPGISKWSREIKRQTITIQDIEISNTMPRLGDTAERSVWNTRGWTYQERMFSRRCIFLTEAQAFFACSQGVSYERKRLIETGYGVEQLNPLIRSQTLQQFYFKAVQEYTVRNLTSHADILRAFQGIMNEMSRKYNQEFFFGLPNKNFEDALLWQHAGQAEKRTTSRNFPSWSWTSVNGAIKYSFMEKRIIDGSPIPAAWQDGEEPEQFHIDWLLNAGESKLLRINETPPISIRPLPPPEEVPADLVKVALQKPGRLLFRTKHAFLSIANSVPIRTADSWWADYTQNINFSVISMASILRDGSGEDPIGFIELDKIWAQQNVPQDAGKRRWEFLAISLAATNPNDYMNLHFTMRRNIDYPMIYSRNVRQLIVNVMLVEREGEVARRLGVGKIYLDCWELIGPQNTWVVVD</sequence>